<keyword evidence="3" id="KW-1185">Reference proteome</keyword>
<organism evidence="2 3">
    <name type="scientific">Jannaschia helgolandensis</name>
    <dbReference type="NCBI Taxonomy" id="188906"/>
    <lineage>
        <taxon>Bacteria</taxon>
        <taxon>Pseudomonadati</taxon>
        <taxon>Pseudomonadota</taxon>
        <taxon>Alphaproteobacteria</taxon>
        <taxon>Rhodobacterales</taxon>
        <taxon>Roseobacteraceae</taxon>
        <taxon>Jannaschia</taxon>
    </lineage>
</organism>
<keyword evidence="1" id="KW-0732">Signal</keyword>
<feature type="signal peptide" evidence="1">
    <location>
        <begin position="1"/>
        <end position="30"/>
    </location>
</feature>
<protein>
    <submittedName>
        <fullName evidence="2">Uncharacterized conserved protein</fullName>
    </submittedName>
</protein>
<evidence type="ECO:0000256" key="1">
    <source>
        <dbReference type="SAM" id="SignalP"/>
    </source>
</evidence>
<dbReference type="OrthoDB" id="14727at2"/>
<accession>A0A1H7LMF2</accession>
<reference evidence="2 3" key="1">
    <citation type="submission" date="2016-10" db="EMBL/GenBank/DDBJ databases">
        <authorList>
            <person name="de Groot N.N."/>
        </authorList>
    </citation>
    <scope>NUCLEOTIDE SEQUENCE [LARGE SCALE GENOMIC DNA]</scope>
    <source>
        <strain evidence="2 3">DSM 14858</strain>
    </source>
</reference>
<dbReference type="Proteomes" id="UP000199283">
    <property type="component" value="Unassembled WGS sequence"/>
</dbReference>
<dbReference type="STRING" id="188906.SAMN04488526_1758"/>
<dbReference type="PROSITE" id="PS51318">
    <property type="entry name" value="TAT"/>
    <property type="match status" value="1"/>
</dbReference>
<evidence type="ECO:0000313" key="3">
    <source>
        <dbReference type="Proteomes" id="UP000199283"/>
    </source>
</evidence>
<dbReference type="InterPro" id="IPR007332">
    <property type="entry name" value="DUF411"/>
</dbReference>
<proteinExistence type="predicted"/>
<gene>
    <name evidence="2" type="ORF">SAMN04488526_1758</name>
</gene>
<sequence>MKTINSFTRRTLLAGAATVIAGFAAAPGYAQTSLSPSVTAEKVTLYKDPYCGCCQGYAEFLTANGFEVEVIPTDDLEQITADAEIPADFAGCHIFNIGDYAFSGHIPLATLTKFLTERPEMIGLTVPGMPMGSPGMGGEKMEPLKVYAVEAGQTPTVYAVE</sequence>
<dbReference type="RefSeq" id="WP_092761859.1">
    <property type="nucleotide sequence ID" value="NZ_FNZQ01000002.1"/>
</dbReference>
<feature type="chain" id="PRO_5011570812" evidence="1">
    <location>
        <begin position="31"/>
        <end position="161"/>
    </location>
</feature>
<dbReference type="Pfam" id="PF04214">
    <property type="entry name" value="DUF411"/>
    <property type="match status" value="1"/>
</dbReference>
<name>A0A1H7LMF2_9RHOB</name>
<dbReference type="InterPro" id="IPR006311">
    <property type="entry name" value="TAT_signal"/>
</dbReference>
<evidence type="ECO:0000313" key="2">
    <source>
        <dbReference type="EMBL" id="SEK99625.1"/>
    </source>
</evidence>
<dbReference type="AlphaFoldDB" id="A0A1H7LMF2"/>
<dbReference type="EMBL" id="FNZQ01000002">
    <property type="protein sequence ID" value="SEK99625.1"/>
    <property type="molecule type" value="Genomic_DNA"/>
</dbReference>